<reference evidence="2 3" key="1">
    <citation type="submission" date="2021-04" db="EMBL/GenBank/DDBJ databases">
        <authorList>
            <person name="Bliznina A."/>
        </authorList>
    </citation>
    <scope>NUCLEOTIDE SEQUENCE [LARGE SCALE GENOMIC DNA]</scope>
</reference>
<evidence type="ECO:0000256" key="1">
    <source>
        <dbReference type="ARBA" id="ARBA00009024"/>
    </source>
</evidence>
<gene>
    <name evidence="2" type="ORF">OKIOD_LOCUS7347</name>
</gene>
<name>A0ABN7SDZ6_OIKDI</name>
<evidence type="ECO:0000313" key="3">
    <source>
        <dbReference type="Proteomes" id="UP001158576"/>
    </source>
</evidence>
<proteinExistence type="inferred from homology"/>
<protein>
    <submittedName>
        <fullName evidence="2">Oidioi.mRNA.OKI2018_I69.XSR.g15789.t1.cds</fullName>
    </submittedName>
</protein>
<evidence type="ECO:0000313" key="2">
    <source>
        <dbReference type="EMBL" id="CAG5098574.1"/>
    </source>
</evidence>
<comment type="similarity">
    <text evidence="1">Belongs to the cornifelin family.</text>
</comment>
<keyword evidence="3" id="KW-1185">Reference proteome</keyword>
<dbReference type="Proteomes" id="UP001158576">
    <property type="component" value="Chromosome XSR"/>
</dbReference>
<dbReference type="EMBL" id="OU015569">
    <property type="protein sequence ID" value="CAG5098574.1"/>
    <property type="molecule type" value="Genomic_DNA"/>
</dbReference>
<dbReference type="Pfam" id="PF04749">
    <property type="entry name" value="PLAC8"/>
    <property type="match status" value="1"/>
</dbReference>
<organism evidence="2 3">
    <name type="scientific">Oikopleura dioica</name>
    <name type="common">Tunicate</name>
    <dbReference type="NCBI Taxonomy" id="34765"/>
    <lineage>
        <taxon>Eukaryota</taxon>
        <taxon>Metazoa</taxon>
        <taxon>Chordata</taxon>
        <taxon>Tunicata</taxon>
        <taxon>Appendicularia</taxon>
        <taxon>Copelata</taxon>
        <taxon>Oikopleuridae</taxon>
        <taxon>Oikopleura</taxon>
    </lineage>
</organism>
<sequence length="170" mass="18687">MNSTPVQPSPGTVLQQPQVTPLVMQINTGKQIHNHIHGKREWDKGVLGTGPCWTCGNRPTDFCIACCCPSLGIADILTRIGYTPFSAFAAGAVSCGCCAMPNCCNQCMVYLVRNEFRTTYGYKGHWCKDFCAAFCCMNLVIAQMAFQLDKMAERERLIKYGHENGGPSGY</sequence>
<dbReference type="InterPro" id="IPR006461">
    <property type="entry name" value="PLAC_motif_containing"/>
</dbReference>
<accession>A0ABN7SDZ6</accession>